<dbReference type="InterPro" id="IPR013655">
    <property type="entry name" value="PAS_fold_3"/>
</dbReference>
<dbReference type="PANTHER" id="PTHR24422:SF10">
    <property type="entry name" value="CHEMOTAXIS PROTEIN METHYLTRANSFERASE 2"/>
    <property type="match status" value="1"/>
</dbReference>
<sequence length="590" mass="65474">MFGIKSGSDAIISAINETQAVIQFSLDGVIQSANDNFLALMGYRLEEVVGKHHCLFVEPDTANSQAYQDFWDGLRGGHPQTAEFKRIGKNGREVWIQASYTPIIHKGKVRKIIKFASDVTEQVLAKANIESQLTAIHRAQAVIEFDLEGHILFANDNFLALMGYRLEEVVGRHHRLFVDPEEAGGEGYRQFWRRLHAGEYQTAEYRRIAKGGRAVWIHATYNPIKSPDGRVIKIVKFASDITAEVEQRQEFRLLSMVANETDNAVVITNADRRIQYVNQGFSRLTGFCQDEVRDHSPQDFLVGPKTDPDTRERISAELDAPNAFYDEIEIHRKDGSSLWVSVTSNPVYDNAGAHQGFIAILADITRVKSTAMEFQTRFRAIGQSNLLVEWSRTGELNEINDYPQRQFAISPSQFGAALAHWEHYLSPEQHGRLLHGENVVREINIAANGRDIGIAATFCAINDPYGELQKVIMYGTDISEHLVVIRTSDTVMEKLINSGKNINKMVSSINGIADQTNLLALNAAIEAARAGEAGRGFSVVADEVRILASKASESASEINAVVSQNQSLLNSLADTLSKLNRKADAGAHPS</sequence>
<dbReference type="PROSITE" id="PS50113">
    <property type="entry name" value="PAC"/>
    <property type="match status" value="3"/>
</dbReference>
<dbReference type="SMART" id="SM00086">
    <property type="entry name" value="PAC"/>
    <property type="match status" value="3"/>
</dbReference>
<evidence type="ECO:0000259" key="4">
    <source>
        <dbReference type="PROSITE" id="PS50113"/>
    </source>
</evidence>
<feature type="domain" description="PAC" evidence="4">
    <location>
        <begin position="324"/>
        <end position="376"/>
    </location>
</feature>
<dbReference type="SMART" id="SM00283">
    <property type="entry name" value="MA"/>
    <property type="match status" value="1"/>
</dbReference>
<dbReference type="InterPro" id="IPR004089">
    <property type="entry name" value="MCPsignal_dom"/>
</dbReference>
<dbReference type="InterPro" id="IPR050903">
    <property type="entry name" value="Bact_Chemotaxis_MeTrfase"/>
</dbReference>
<dbReference type="CDD" id="cd00130">
    <property type="entry name" value="PAS"/>
    <property type="match status" value="3"/>
</dbReference>
<dbReference type="SUPFAM" id="SSF58104">
    <property type="entry name" value="Methyl-accepting chemotaxis protein (MCP) signaling domain"/>
    <property type="match status" value="1"/>
</dbReference>
<evidence type="ECO:0000313" key="5">
    <source>
        <dbReference type="EMBL" id="PSJ47664.1"/>
    </source>
</evidence>
<dbReference type="GO" id="GO:0016020">
    <property type="term" value="C:membrane"/>
    <property type="evidence" value="ECO:0007669"/>
    <property type="project" value="InterPro"/>
</dbReference>
<dbReference type="OrthoDB" id="9765776at2"/>
<proteinExistence type="predicted"/>
<dbReference type="SUPFAM" id="SSF55785">
    <property type="entry name" value="PYP-like sensor domain (PAS domain)"/>
    <property type="match status" value="3"/>
</dbReference>
<dbReference type="InterPro" id="IPR035965">
    <property type="entry name" value="PAS-like_dom_sf"/>
</dbReference>
<dbReference type="AlphaFoldDB" id="A0A2P7RBP1"/>
<keyword evidence="6" id="KW-1185">Reference proteome</keyword>
<dbReference type="InterPro" id="IPR000014">
    <property type="entry name" value="PAS"/>
</dbReference>
<dbReference type="Pfam" id="PF13426">
    <property type="entry name" value="PAS_9"/>
    <property type="match status" value="1"/>
</dbReference>
<dbReference type="Gene3D" id="3.30.450.20">
    <property type="entry name" value="PAS domain"/>
    <property type="match status" value="3"/>
</dbReference>
<dbReference type="RefSeq" id="WP_106728077.1">
    <property type="nucleotide sequence ID" value="NZ_PXYG01000001.1"/>
</dbReference>
<dbReference type="GO" id="GO:0006935">
    <property type="term" value="P:chemotaxis"/>
    <property type="evidence" value="ECO:0007669"/>
    <property type="project" value="UniProtKB-ARBA"/>
</dbReference>
<feature type="domain" description="PAS" evidence="3">
    <location>
        <begin position="21"/>
        <end position="60"/>
    </location>
</feature>
<protein>
    <submittedName>
        <fullName evidence="5">Diguanylate cyclase</fullName>
    </submittedName>
</protein>
<dbReference type="NCBIfam" id="TIGR00229">
    <property type="entry name" value="sensory_box"/>
    <property type="match status" value="3"/>
</dbReference>
<evidence type="ECO:0000313" key="6">
    <source>
        <dbReference type="Proteomes" id="UP000240243"/>
    </source>
</evidence>
<gene>
    <name evidence="5" type="ORF">C7H85_02200</name>
</gene>
<evidence type="ECO:0000259" key="3">
    <source>
        <dbReference type="PROSITE" id="PS50112"/>
    </source>
</evidence>
<dbReference type="PANTHER" id="PTHR24422">
    <property type="entry name" value="CHEMOTAXIS PROTEIN METHYLTRANSFERASE"/>
    <property type="match status" value="1"/>
</dbReference>
<evidence type="ECO:0000256" key="1">
    <source>
        <dbReference type="PROSITE-ProRule" id="PRU00284"/>
    </source>
</evidence>
<dbReference type="Proteomes" id="UP000240243">
    <property type="component" value="Unassembled WGS sequence"/>
</dbReference>
<reference evidence="5 6" key="1">
    <citation type="submission" date="2018-03" db="EMBL/GenBank/DDBJ databases">
        <title>The draft genome of Zobellella sp. 59N8.</title>
        <authorList>
            <person name="Liu L."/>
            <person name="Li L."/>
            <person name="Zhang X."/>
            <person name="Liang L."/>
            <person name="Wang T."/>
        </authorList>
    </citation>
    <scope>NUCLEOTIDE SEQUENCE [LARGE SCALE GENOMIC DNA]</scope>
    <source>
        <strain evidence="5 6">59N8</strain>
    </source>
</reference>
<keyword evidence="1" id="KW-0807">Transducer</keyword>
<dbReference type="PROSITE" id="PS50112">
    <property type="entry name" value="PAS"/>
    <property type="match status" value="3"/>
</dbReference>
<feature type="domain" description="PAC" evidence="4">
    <location>
        <begin position="201"/>
        <end position="253"/>
    </location>
</feature>
<dbReference type="InterPro" id="IPR000700">
    <property type="entry name" value="PAS-assoc_C"/>
</dbReference>
<organism evidence="5 6">
    <name type="scientific">Zobellella endophytica</name>
    <dbReference type="NCBI Taxonomy" id="2116700"/>
    <lineage>
        <taxon>Bacteria</taxon>
        <taxon>Pseudomonadati</taxon>
        <taxon>Pseudomonadota</taxon>
        <taxon>Gammaproteobacteria</taxon>
        <taxon>Aeromonadales</taxon>
        <taxon>Aeromonadaceae</taxon>
        <taxon>Zobellella</taxon>
    </lineage>
</organism>
<dbReference type="Pfam" id="PF08447">
    <property type="entry name" value="PAS_3"/>
    <property type="match status" value="2"/>
</dbReference>
<feature type="domain" description="Methyl-accepting transducer" evidence="2">
    <location>
        <begin position="485"/>
        <end position="590"/>
    </location>
</feature>
<comment type="caution">
    <text evidence="5">The sequence shown here is derived from an EMBL/GenBank/DDBJ whole genome shotgun (WGS) entry which is preliminary data.</text>
</comment>
<dbReference type="Pfam" id="PF00015">
    <property type="entry name" value="MCPsignal"/>
    <property type="match status" value="1"/>
</dbReference>
<dbReference type="Gene3D" id="1.10.287.950">
    <property type="entry name" value="Methyl-accepting chemotaxis protein"/>
    <property type="match status" value="1"/>
</dbReference>
<evidence type="ECO:0000259" key="2">
    <source>
        <dbReference type="PROSITE" id="PS50111"/>
    </source>
</evidence>
<name>A0A2P7RBP1_9GAMM</name>
<dbReference type="EMBL" id="PXYG01000001">
    <property type="protein sequence ID" value="PSJ47664.1"/>
    <property type="molecule type" value="Genomic_DNA"/>
</dbReference>
<dbReference type="SMART" id="SM00091">
    <property type="entry name" value="PAS"/>
    <property type="match status" value="3"/>
</dbReference>
<accession>A0A2P7RBP1</accession>
<feature type="domain" description="PAC" evidence="4">
    <location>
        <begin position="80"/>
        <end position="131"/>
    </location>
</feature>
<dbReference type="PROSITE" id="PS50111">
    <property type="entry name" value="CHEMOTAXIS_TRANSDUC_2"/>
    <property type="match status" value="1"/>
</dbReference>
<dbReference type="GO" id="GO:0007165">
    <property type="term" value="P:signal transduction"/>
    <property type="evidence" value="ECO:0007669"/>
    <property type="project" value="UniProtKB-KW"/>
</dbReference>
<feature type="domain" description="PAS" evidence="3">
    <location>
        <begin position="250"/>
        <end position="321"/>
    </location>
</feature>
<feature type="domain" description="PAS" evidence="3">
    <location>
        <begin position="142"/>
        <end position="182"/>
    </location>
</feature>
<dbReference type="InterPro" id="IPR001610">
    <property type="entry name" value="PAC"/>
</dbReference>